<dbReference type="CDD" id="cd04301">
    <property type="entry name" value="NAT_SF"/>
    <property type="match status" value="1"/>
</dbReference>
<comment type="caution">
    <text evidence="2">The sequence shown here is derived from an EMBL/GenBank/DDBJ whole genome shotgun (WGS) entry which is preliminary data.</text>
</comment>
<dbReference type="PANTHER" id="PTHR43451:SF1">
    <property type="entry name" value="ACETYLTRANSFERASE"/>
    <property type="match status" value="1"/>
</dbReference>
<protein>
    <submittedName>
        <fullName evidence="2">GNAT family N-acetyltransferase</fullName>
    </submittedName>
</protein>
<organism evidence="2 3">
    <name type="scientific">Zobellella aerophila</name>
    <dbReference type="NCBI Taxonomy" id="870480"/>
    <lineage>
        <taxon>Bacteria</taxon>
        <taxon>Pseudomonadati</taxon>
        <taxon>Pseudomonadota</taxon>
        <taxon>Gammaproteobacteria</taxon>
        <taxon>Aeromonadales</taxon>
        <taxon>Aeromonadaceae</taxon>
        <taxon>Zobellella</taxon>
    </lineage>
</organism>
<dbReference type="InterPro" id="IPR000182">
    <property type="entry name" value="GNAT_dom"/>
</dbReference>
<evidence type="ECO:0000313" key="3">
    <source>
        <dbReference type="Proteomes" id="UP001500795"/>
    </source>
</evidence>
<dbReference type="Proteomes" id="UP001500795">
    <property type="component" value="Unassembled WGS sequence"/>
</dbReference>
<dbReference type="PROSITE" id="PS51186">
    <property type="entry name" value="GNAT"/>
    <property type="match status" value="1"/>
</dbReference>
<dbReference type="SUPFAM" id="SSF55729">
    <property type="entry name" value="Acyl-CoA N-acyltransferases (Nat)"/>
    <property type="match status" value="1"/>
</dbReference>
<accession>A0ABP6VDR2</accession>
<dbReference type="RefSeq" id="WP_344955503.1">
    <property type="nucleotide sequence ID" value="NZ_BAABCX010000001.1"/>
</dbReference>
<proteinExistence type="predicted"/>
<dbReference type="Pfam" id="PF13673">
    <property type="entry name" value="Acetyltransf_10"/>
    <property type="match status" value="1"/>
</dbReference>
<dbReference type="PANTHER" id="PTHR43451">
    <property type="entry name" value="ACETYLTRANSFERASE (GNAT) FAMILY PROTEIN"/>
    <property type="match status" value="1"/>
</dbReference>
<dbReference type="InterPro" id="IPR052564">
    <property type="entry name" value="N-acetyltrans/Recomb-assoc"/>
</dbReference>
<reference evidence="3" key="1">
    <citation type="journal article" date="2019" name="Int. J. Syst. Evol. Microbiol.">
        <title>The Global Catalogue of Microorganisms (GCM) 10K type strain sequencing project: providing services to taxonomists for standard genome sequencing and annotation.</title>
        <authorList>
            <consortium name="The Broad Institute Genomics Platform"/>
            <consortium name="The Broad Institute Genome Sequencing Center for Infectious Disease"/>
            <person name="Wu L."/>
            <person name="Ma J."/>
        </authorList>
    </citation>
    <scope>NUCLEOTIDE SEQUENCE [LARGE SCALE GENOMIC DNA]</scope>
    <source>
        <strain evidence="3">JCM 17110</strain>
    </source>
</reference>
<dbReference type="InterPro" id="IPR016181">
    <property type="entry name" value="Acyl_CoA_acyltransferase"/>
</dbReference>
<name>A0ABP6VDR2_9GAMM</name>
<dbReference type="EMBL" id="BAABCX010000001">
    <property type="protein sequence ID" value="GAA3533193.1"/>
    <property type="molecule type" value="Genomic_DNA"/>
</dbReference>
<feature type="domain" description="N-acetyltransferase" evidence="1">
    <location>
        <begin position="2"/>
        <end position="156"/>
    </location>
</feature>
<evidence type="ECO:0000259" key="1">
    <source>
        <dbReference type="PROSITE" id="PS51186"/>
    </source>
</evidence>
<gene>
    <name evidence="2" type="ORF">GCM10022394_10720</name>
</gene>
<dbReference type="Gene3D" id="3.40.630.30">
    <property type="match status" value="1"/>
</dbReference>
<keyword evidence="3" id="KW-1185">Reference proteome</keyword>
<evidence type="ECO:0000313" key="2">
    <source>
        <dbReference type="EMBL" id="GAA3533193.1"/>
    </source>
</evidence>
<sequence>MYLIRDYQETDLSRLARVYRDAVTAQGGIGYSAGQVAAWSDFPNLYADEFRTMVEGGYTRVACWQQAPVAFASLYPDHHLALLYVLAEHGRRGLASWLCGDLQQEARRRGVAQLTTDASLLSRPVFERCGFQVVERQEVTRGGQVFIRFAMTQPLGPP</sequence>